<dbReference type="STRING" id="435.A0U92_00515"/>
<accession>A0A1U9KCN2</accession>
<gene>
    <name evidence="1" type="ORF">A0U92_00515</name>
</gene>
<protein>
    <recommendedName>
        <fullName evidence="3">Hemolysin-coregulated protein</fullName>
    </recommendedName>
</protein>
<reference evidence="1 2" key="1">
    <citation type="submission" date="2016-03" db="EMBL/GenBank/DDBJ databases">
        <title>Acetic acid bacteria sequencing.</title>
        <authorList>
            <person name="Brandt J."/>
            <person name="Jakob F."/>
            <person name="Vogel R.F."/>
        </authorList>
    </citation>
    <scope>NUCLEOTIDE SEQUENCE [LARGE SCALE GENOMIC DNA]</scope>
    <source>
        <strain evidence="1 2">TMW2.1153</strain>
    </source>
</reference>
<dbReference type="InterPro" id="IPR036624">
    <property type="entry name" value="Hcp1-lik_sf"/>
</dbReference>
<dbReference type="AlphaFoldDB" id="A0A1U9KCN2"/>
<dbReference type="InterPro" id="IPR053165">
    <property type="entry name" value="HSI-I_assembly_Hcp1"/>
</dbReference>
<dbReference type="PANTHER" id="PTHR36152:SF1">
    <property type="entry name" value="UBIQUITIN-LIKE DOMAIN-CONTAINING PROTEIN"/>
    <property type="match status" value="1"/>
</dbReference>
<dbReference type="InterPro" id="IPR008514">
    <property type="entry name" value="T6SS_Hcp"/>
</dbReference>
<organism evidence="1 2">
    <name type="scientific">Acetobacter aceti</name>
    <dbReference type="NCBI Taxonomy" id="435"/>
    <lineage>
        <taxon>Bacteria</taxon>
        <taxon>Pseudomonadati</taxon>
        <taxon>Pseudomonadota</taxon>
        <taxon>Alphaproteobacteria</taxon>
        <taxon>Acetobacterales</taxon>
        <taxon>Acetobacteraceae</taxon>
        <taxon>Acetobacter</taxon>
        <taxon>Acetobacter subgen. Acetobacter</taxon>
    </lineage>
</organism>
<dbReference type="Gene3D" id="2.30.110.20">
    <property type="entry name" value="Hcp1-like"/>
    <property type="match status" value="1"/>
</dbReference>
<proteinExistence type="predicted"/>
<dbReference type="PANTHER" id="PTHR36152">
    <property type="entry name" value="CYTOPLASMIC PROTEIN-RELATED"/>
    <property type="match status" value="1"/>
</dbReference>
<dbReference type="Proteomes" id="UP000188937">
    <property type="component" value="Chromosome"/>
</dbReference>
<dbReference type="EMBL" id="CP014692">
    <property type="protein sequence ID" value="AQS83487.1"/>
    <property type="molecule type" value="Genomic_DNA"/>
</dbReference>
<keyword evidence="2" id="KW-1185">Reference proteome</keyword>
<dbReference type="KEGG" id="aace:A0U92_00515"/>
<evidence type="ECO:0008006" key="3">
    <source>
        <dbReference type="Google" id="ProtNLM"/>
    </source>
</evidence>
<evidence type="ECO:0000313" key="1">
    <source>
        <dbReference type="EMBL" id="AQS83487.1"/>
    </source>
</evidence>
<dbReference type="SUPFAM" id="SSF141452">
    <property type="entry name" value="Hcp1-like"/>
    <property type="match status" value="1"/>
</dbReference>
<dbReference type="OrthoDB" id="7571664at2"/>
<dbReference type="RefSeq" id="WP_077811522.1">
    <property type="nucleotide sequence ID" value="NZ_CP014692.1"/>
</dbReference>
<name>A0A1U9KCN2_ACEAC</name>
<evidence type="ECO:0000313" key="2">
    <source>
        <dbReference type="Proteomes" id="UP000188937"/>
    </source>
</evidence>
<dbReference type="Pfam" id="PF05638">
    <property type="entry name" value="T6SS_HCP"/>
    <property type="match status" value="1"/>
</dbReference>
<sequence length="159" mass="16835">MAIYLKMDGVTGSVTETKHTGWVELTGFQWGVGRGLSSRVGSAADRESTAPSVGEVIVTKNNDASTGDLMSEALSGHGEKTVKIDFVRTNKDQQITYLSLELDHVIISSYSHSSSGERPVETLALNFNKVTVTTSQMDADGSAGGNKITTYDLATATAS</sequence>